<comment type="caution">
    <text evidence="8">The sequence shown here is derived from an EMBL/GenBank/DDBJ whole genome shotgun (WGS) entry which is preliminary data.</text>
</comment>
<dbReference type="RefSeq" id="WP_245941724.1">
    <property type="nucleotide sequence ID" value="NZ_QNRT01000001.1"/>
</dbReference>
<dbReference type="InterPro" id="IPR051451">
    <property type="entry name" value="PhoH2-like"/>
</dbReference>
<reference evidence="8 9" key="1">
    <citation type="submission" date="2018-06" db="EMBL/GenBank/DDBJ databases">
        <title>Genomic Encyclopedia of Type Strains, Phase IV (KMG-IV): sequencing the most valuable type-strain genomes for metagenomic binning, comparative biology and taxonomic classification.</title>
        <authorList>
            <person name="Goeker M."/>
        </authorList>
    </citation>
    <scope>NUCLEOTIDE SEQUENCE [LARGE SCALE GENOMIC DNA]</scope>
    <source>
        <strain evidence="8 9">DSM 24032</strain>
    </source>
</reference>
<keyword evidence="3" id="KW-0963">Cytoplasm</keyword>
<dbReference type="FunFam" id="3.40.50.300:FF:000013">
    <property type="entry name" value="PhoH family ATPase"/>
    <property type="match status" value="1"/>
</dbReference>
<dbReference type="FunCoup" id="A0A395JNI8">
    <property type="interactions" value="465"/>
</dbReference>
<proteinExistence type="inferred from homology"/>
<keyword evidence="5" id="KW-0067">ATP-binding</keyword>
<feature type="domain" description="PhoH-like protein" evidence="7">
    <location>
        <begin position="117"/>
        <end position="320"/>
    </location>
</feature>
<evidence type="ECO:0000256" key="3">
    <source>
        <dbReference type="ARBA" id="ARBA00022490"/>
    </source>
</evidence>
<comment type="subcellular location">
    <subcellularLocation>
        <location evidence="1">Cytoplasm</location>
    </subcellularLocation>
</comment>
<dbReference type="SUPFAM" id="SSF52540">
    <property type="entry name" value="P-loop containing nucleoside triphosphate hydrolases"/>
    <property type="match status" value="1"/>
</dbReference>
<evidence type="ECO:0000313" key="8">
    <source>
        <dbReference type="EMBL" id="RBP53169.1"/>
    </source>
</evidence>
<comment type="similarity">
    <text evidence="2">Belongs to the PhoH family.</text>
</comment>
<keyword evidence="4" id="KW-0547">Nucleotide-binding</keyword>
<sequence length="326" mass="35926">MNQALPAKTLSLGSKESPVDNARLSILCGECHRNIKIIEDELLVRCYQQGSDFVLQGKLGHVEVAQRVIQKLYQLTAGKAGSAGLEESKVYQVINNMSEPSERDVEFARVSAPLKPVVAKSNAQSEYMLSIDKHDVVFGIGPAGTGKTYLAVAKAVEALVNEEVKRIVLVRPVIEAGENLGFLPGDIGQKIDPYLRPLYDALYELLGVERVARLIDQKIIELAPLAYMRGRTLSDAFVIMDEAQNTTIAQMKMLLTRTGYGSKVVLTGDLSQVDLPKGTYSGLKHALTILRDVKGISVNKFTGKDIVRHPLVQRIVQAYEKHERND</sequence>
<evidence type="ECO:0000256" key="5">
    <source>
        <dbReference type="ARBA" id="ARBA00022840"/>
    </source>
</evidence>
<evidence type="ECO:0000313" key="9">
    <source>
        <dbReference type="Proteomes" id="UP000253083"/>
    </source>
</evidence>
<accession>A0A395JNI8</accession>
<evidence type="ECO:0000259" key="7">
    <source>
        <dbReference type="Pfam" id="PF02562"/>
    </source>
</evidence>
<evidence type="ECO:0000256" key="1">
    <source>
        <dbReference type="ARBA" id="ARBA00004496"/>
    </source>
</evidence>
<evidence type="ECO:0000256" key="2">
    <source>
        <dbReference type="ARBA" id="ARBA00010393"/>
    </source>
</evidence>
<keyword evidence="9" id="KW-1185">Reference proteome</keyword>
<evidence type="ECO:0000256" key="4">
    <source>
        <dbReference type="ARBA" id="ARBA00022741"/>
    </source>
</evidence>
<dbReference type="InParanoid" id="A0A395JNI8"/>
<dbReference type="GO" id="GO:0005524">
    <property type="term" value="F:ATP binding"/>
    <property type="evidence" value="ECO:0007669"/>
    <property type="project" value="UniProtKB-KW"/>
</dbReference>
<organism evidence="8 9">
    <name type="scientific">Arenicella xantha</name>
    <dbReference type="NCBI Taxonomy" id="644221"/>
    <lineage>
        <taxon>Bacteria</taxon>
        <taxon>Pseudomonadati</taxon>
        <taxon>Pseudomonadota</taxon>
        <taxon>Gammaproteobacteria</taxon>
        <taxon>Arenicellales</taxon>
        <taxon>Arenicellaceae</taxon>
        <taxon>Arenicella</taxon>
    </lineage>
</organism>
<dbReference type="PANTHER" id="PTHR30473">
    <property type="entry name" value="PROTEIN PHOH"/>
    <property type="match status" value="1"/>
</dbReference>
<protein>
    <recommendedName>
        <fullName evidence="6">PhoH-like protein</fullName>
    </recommendedName>
</protein>
<name>A0A395JNI8_9GAMM</name>
<gene>
    <name evidence="8" type="ORF">DFR28_101554</name>
</gene>
<dbReference type="InterPro" id="IPR003714">
    <property type="entry name" value="PhoH"/>
</dbReference>
<dbReference type="PANTHER" id="PTHR30473:SF1">
    <property type="entry name" value="PHOH-LIKE PROTEIN"/>
    <property type="match status" value="1"/>
</dbReference>
<dbReference type="InterPro" id="IPR027417">
    <property type="entry name" value="P-loop_NTPase"/>
</dbReference>
<dbReference type="Proteomes" id="UP000253083">
    <property type="component" value="Unassembled WGS sequence"/>
</dbReference>
<dbReference type="Pfam" id="PF02562">
    <property type="entry name" value="PhoH"/>
    <property type="match status" value="1"/>
</dbReference>
<dbReference type="GO" id="GO:0005829">
    <property type="term" value="C:cytosol"/>
    <property type="evidence" value="ECO:0007669"/>
    <property type="project" value="TreeGrafter"/>
</dbReference>
<dbReference type="AlphaFoldDB" id="A0A395JNI8"/>
<dbReference type="EMBL" id="QNRT01000001">
    <property type="protein sequence ID" value="RBP53169.1"/>
    <property type="molecule type" value="Genomic_DNA"/>
</dbReference>
<evidence type="ECO:0000256" key="6">
    <source>
        <dbReference type="ARBA" id="ARBA00039970"/>
    </source>
</evidence>
<dbReference type="Gene3D" id="3.40.50.300">
    <property type="entry name" value="P-loop containing nucleotide triphosphate hydrolases"/>
    <property type="match status" value="1"/>
</dbReference>